<protein>
    <submittedName>
        <fullName evidence="1">Uncharacterized protein</fullName>
    </submittedName>
</protein>
<accession>A0A0P9CW85</accession>
<gene>
    <name evidence="1" type="ORF">SE17_27955</name>
</gene>
<sequence length="106" mass="11098">MASAEQPAGALEAATIHYRAFPRAVWGVVVLRARQLGANTIIAPLSLEHHTAAGGDLDLVGATLPERDLLGLLEECRRLDMALVVALELPASPDAGRLPAGWAAVL</sequence>
<dbReference type="Gene3D" id="3.20.20.80">
    <property type="entry name" value="Glycosidases"/>
    <property type="match status" value="1"/>
</dbReference>
<evidence type="ECO:0000313" key="2">
    <source>
        <dbReference type="Proteomes" id="UP000050509"/>
    </source>
</evidence>
<proteinExistence type="predicted"/>
<reference evidence="1 2" key="1">
    <citation type="submission" date="2015-09" db="EMBL/GenBank/DDBJ databases">
        <title>Draft genome sequence of Kouleothrix aurantiaca JCM 19913.</title>
        <authorList>
            <person name="Hemp J."/>
        </authorList>
    </citation>
    <scope>NUCLEOTIDE SEQUENCE [LARGE SCALE GENOMIC DNA]</scope>
    <source>
        <strain evidence="1 2">COM-B</strain>
    </source>
</reference>
<dbReference type="EMBL" id="LJCR01001486">
    <property type="protein sequence ID" value="KPV50268.1"/>
    <property type="molecule type" value="Genomic_DNA"/>
</dbReference>
<dbReference type="Proteomes" id="UP000050509">
    <property type="component" value="Unassembled WGS sequence"/>
</dbReference>
<organism evidence="1 2">
    <name type="scientific">Kouleothrix aurantiaca</name>
    <dbReference type="NCBI Taxonomy" id="186479"/>
    <lineage>
        <taxon>Bacteria</taxon>
        <taxon>Bacillati</taxon>
        <taxon>Chloroflexota</taxon>
        <taxon>Chloroflexia</taxon>
        <taxon>Chloroflexales</taxon>
        <taxon>Roseiflexineae</taxon>
        <taxon>Roseiflexaceae</taxon>
        <taxon>Kouleothrix</taxon>
    </lineage>
</organism>
<comment type="caution">
    <text evidence="1">The sequence shown here is derived from an EMBL/GenBank/DDBJ whole genome shotgun (WGS) entry which is preliminary data.</text>
</comment>
<feature type="non-terminal residue" evidence="1">
    <location>
        <position position="106"/>
    </location>
</feature>
<dbReference type="AlphaFoldDB" id="A0A0P9CW85"/>
<evidence type="ECO:0000313" key="1">
    <source>
        <dbReference type="EMBL" id="KPV50268.1"/>
    </source>
</evidence>
<keyword evidence="2" id="KW-1185">Reference proteome</keyword>
<name>A0A0P9CW85_9CHLR</name>